<dbReference type="RefSeq" id="WP_146915816.1">
    <property type="nucleotide sequence ID" value="NZ_CP042430.1"/>
</dbReference>
<evidence type="ECO:0000313" key="2">
    <source>
        <dbReference type="EMBL" id="QEC46520.1"/>
    </source>
</evidence>
<evidence type="ECO:0000313" key="3">
    <source>
        <dbReference type="Proteomes" id="UP000321805"/>
    </source>
</evidence>
<feature type="chain" id="PRO_5022760305" evidence="1">
    <location>
        <begin position="25"/>
        <end position="492"/>
    </location>
</feature>
<organism evidence="2 3">
    <name type="scientific">Baekduia soli</name>
    <dbReference type="NCBI Taxonomy" id="496014"/>
    <lineage>
        <taxon>Bacteria</taxon>
        <taxon>Bacillati</taxon>
        <taxon>Actinomycetota</taxon>
        <taxon>Thermoleophilia</taxon>
        <taxon>Solirubrobacterales</taxon>
        <taxon>Baekduiaceae</taxon>
        <taxon>Baekduia</taxon>
    </lineage>
</organism>
<dbReference type="Proteomes" id="UP000321805">
    <property type="component" value="Chromosome"/>
</dbReference>
<evidence type="ECO:0000256" key="1">
    <source>
        <dbReference type="SAM" id="SignalP"/>
    </source>
</evidence>
<dbReference type="OrthoDB" id="3276947at2"/>
<proteinExistence type="predicted"/>
<gene>
    <name evidence="2" type="ORF">FSW04_02280</name>
</gene>
<accession>A0A5B8U0Q8</accession>
<keyword evidence="1" id="KW-0732">Signal</keyword>
<dbReference type="AlphaFoldDB" id="A0A5B8U0Q8"/>
<keyword evidence="3" id="KW-1185">Reference proteome</keyword>
<dbReference type="KEGG" id="bsol:FSW04_02280"/>
<reference evidence="2 3" key="1">
    <citation type="journal article" date="2018" name="J. Microbiol.">
        <title>Baekduia soli gen. nov., sp. nov., a novel bacterium isolated from the soil of Baekdu Mountain and proposal of a novel family name, Baekduiaceae fam. nov.</title>
        <authorList>
            <person name="An D.S."/>
            <person name="Siddiqi M.Z."/>
            <person name="Kim K.H."/>
            <person name="Yu H.S."/>
            <person name="Im W.T."/>
        </authorList>
    </citation>
    <scope>NUCLEOTIDE SEQUENCE [LARGE SCALE GENOMIC DNA]</scope>
    <source>
        <strain evidence="2 3">BR7-21</strain>
    </source>
</reference>
<dbReference type="SUPFAM" id="SSF75011">
    <property type="entry name" value="3-carboxy-cis,cis-mucoante lactonizing enzyme"/>
    <property type="match status" value="1"/>
</dbReference>
<name>A0A5B8U0Q8_9ACTN</name>
<sequence>MSRMRRALVLALLLAGALAPVARADPILDPAPTTLPRATGAPATARALTATLAPQNPFMAPNPYNNLHDDTWMTDAYARTGPLGAGLQATSGAMPPALCGSLTFDAEGRIVSICPSSAQPVTARIIDPQTLAIRATYVLGDPNPAGPTAFQNFTGGGYFFLDRHDRIWSATKTRHLVVLAERENATKLVKVADYDLTRALAAGQRVTSALPDFHGRIWFVSKQGGKVGILDTTTRRTRVLALGEEIENSFAVDRDAVYIVSDRRMYRFSDRGGRPHVDWKMTYANSGIHKPGQVDAGSGTTPTIMKGGYVAITDNADPMQVVVYRTAPRLPRGQRRVVCQVPVFGKGVGATENSLIGSGRSLYVENNHGYQDPFGASAGALTTAGFARVDVDAGGRGCTRRWTNTDVRAPTVVPKLSTITGLIYTYQRVPAPDGEQPWFWTAIDARTGRTAFTRYAGSGLAFNNNYAGIALGPDGSAYLGVIGGVVRLKDAA</sequence>
<protein>
    <submittedName>
        <fullName evidence="2">Uncharacterized protein</fullName>
    </submittedName>
</protein>
<feature type="signal peptide" evidence="1">
    <location>
        <begin position="1"/>
        <end position="24"/>
    </location>
</feature>
<dbReference type="EMBL" id="CP042430">
    <property type="protein sequence ID" value="QEC46520.1"/>
    <property type="molecule type" value="Genomic_DNA"/>
</dbReference>